<evidence type="ECO:0000313" key="2">
    <source>
        <dbReference type="EMBL" id="GBN25762.1"/>
    </source>
</evidence>
<evidence type="ECO:0000313" key="3">
    <source>
        <dbReference type="Proteomes" id="UP000499080"/>
    </source>
</evidence>
<accession>A0A4Y2MF53</accession>
<name>A0A4Y2MF53_ARAVE</name>
<evidence type="ECO:0008006" key="4">
    <source>
        <dbReference type="Google" id="ProtNLM"/>
    </source>
</evidence>
<dbReference type="InterPro" id="IPR036397">
    <property type="entry name" value="RNaseH_sf"/>
</dbReference>
<gene>
    <name evidence="2" type="ORF">AVEN_30685_1</name>
    <name evidence="1" type="ORF">AVEN_40034_1</name>
</gene>
<proteinExistence type="predicted"/>
<protein>
    <recommendedName>
        <fullName evidence="4">Mos1 transposase HTH domain-containing protein</fullName>
    </recommendedName>
</protein>
<organism evidence="1 3">
    <name type="scientific">Araneus ventricosus</name>
    <name type="common">Orbweaver spider</name>
    <name type="synonym">Epeira ventricosa</name>
    <dbReference type="NCBI Taxonomy" id="182803"/>
    <lineage>
        <taxon>Eukaryota</taxon>
        <taxon>Metazoa</taxon>
        <taxon>Ecdysozoa</taxon>
        <taxon>Arthropoda</taxon>
        <taxon>Chelicerata</taxon>
        <taxon>Arachnida</taxon>
        <taxon>Araneae</taxon>
        <taxon>Araneomorphae</taxon>
        <taxon>Entelegynae</taxon>
        <taxon>Araneoidea</taxon>
        <taxon>Araneidae</taxon>
        <taxon>Araneus</taxon>
    </lineage>
</organism>
<comment type="caution">
    <text evidence="1">The sequence shown here is derived from an EMBL/GenBank/DDBJ whole genome shotgun (WGS) entry which is preliminary data.</text>
</comment>
<keyword evidence="3" id="KW-1185">Reference proteome</keyword>
<dbReference type="EMBL" id="BGPR01007284">
    <property type="protein sequence ID" value="GBN25762.1"/>
    <property type="molecule type" value="Genomic_DNA"/>
</dbReference>
<dbReference type="Proteomes" id="UP000499080">
    <property type="component" value="Unassembled WGS sequence"/>
</dbReference>
<dbReference type="GO" id="GO:0003676">
    <property type="term" value="F:nucleic acid binding"/>
    <property type="evidence" value="ECO:0007669"/>
    <property type="project" value="InterPro"/>
</dbReference>
<reference evidence="1 3" key="1">
    <citation type="journal article" date="2019" name="Sci. Rep.">
        <title>Orb-weaving spider Araneus ventricosus genome elucidates the spidroin gene catalogue.</title>
        <authorList>
            <person name="Kono N."/>
            <person name="Nakamura H."/>
            <person name="Ohtoshi R."/>
            <person name="Moran D.A.P."/>
            <person name="Shinohara A."/>
            <person name="Yoshida Y."/>
            <person name="Fujiwara M."/>
            <person name="Mori M."/>
            <person name="Tomita M."/>
            <person name="Arakawa K."/>
        </authorList>
    </citation>
    <scope>NUCLEOTIDE SEQUENCE [LARGE SCALE GENOMIC DNA]</scope>
</reference>
<sequence length="151" mass="17735">MAYLIAEYAKFEVRAVIRVLQAEGVNQSEIHHRLQGVYGPKGLRNCIQPLKRKGQEDYAKELNFCTMTQDPIRQIKSKRGWHNRNGRSWHSTLSLDLGPSNFHLFGPLKKFFAGKIFADQKDLQNTFLEYFKQLDKQQYYKVMPKLVPCWD</sequence>
<dbReference type="PANTHER" id="PTHR46060">
    <property type="entry name" value="MARINER MOS1 TRANSPOSASE-LIKE PROTEIN"/>
    <property type="match status" value="1"/>
</dbReference>
<evidence type="ECO:0000313" key="1">
    <source>
        <dbReference type="EMBL" id="GBN25758.1"/>
    </source>
</evidence>
<dbReference type="EMBL" id="BGPR01007283">
    <property type="protein sequence ID" value="GBN25758.1"/>
    <property type="molecule type" value="Genomic_DNA"/>
</dbReference>
<dbReference type="PANTHER" id="PTHR46060:SF3">
    <property type="entry name" value="PROTEIN GVQW3"/>
    <property type="match status" value="1"/>
</dbReference>
<dbReference type="InterPro" id="IPR052709">
    <property type="entry name" value="Transposase-MT_Hybrid"/>
</dbReference>
<dbReference type="Gene3D" id="3.30.420.10">
    <property type="entry name" value="Ribonuclease H-like superfamily/Ribonuclease H"/>
    <property type="match status" value="1"/>
</dbReference>
<dbReference type="AlphaFoldDB" id="A0A4Y2MF53"/>
<dbReference type="OrthoDB" id="6431382at2759"/>